<name>H6LE99_ACEWD</name>
<dbReference type="EMBL" id="CP002987">
    <property type="protein sequence ID" value="AFA49332.1"/>
    <property type="molecule type" value="Genomic_DNA"/>
</dbReference>
<reference evidence="3 4" key="2">
    <citation type="journal article" date="2012" name="PLoS ONE">
        <title>An ancient pathway combining carbon dioxide fixation with the generation and utilization of a sodium ion gradient for ATP synthesis.</title>
        <authorList>
            <person name="Poehlein A."/>
            <person name="Schmidt S."/>
            <person name="Kaster A.K."/>
            <person name="Goenrich M."/>
            <person name="Vollmers J."/>
            <person name="Thurmer A."/>
            <person name="Bertsch J."/>
            <person name="Schuchmann K."/>
            <person name="Voigt B."/>
            <person name="Hecker M."/>
            <person name="Daniel R."/>
            <person name="Thauer R.K."/>
            <person name="Gottschalk G."/>
            <person name="Muller V."/>
        </authorList>
    </citation>
    <scope>NUCLEOTIDE SEQUENCE [LARGE SCALE GENOMIC DNA]</scope>
    <source>
        <strain evidence="4">ATCC 29683 / DSM 1030 / JCM 2381 / KCTC 1655 / WB1</strain>
    </source>
</reference>
<dbReference type="HOGENOM" id="CLU_077325_0_0_9"/>
<gene>
    <name evidence="3" type="ordered locus">Awo_c25750</name>
</gene>
<evidence type="ECO:0000259" key="2">
    <source>
        <dbReference type="Pfam" id="PF25928"/>
    </source>
</evidence>
<feature type="transmembrane region" description="Helical" evidence="1">
    <location>
        <begin position="7"/>
        <end position="34"/>
    </location>
</feature>
<proteinExistence type="predicted"/>
<dbReference type="Proteomes" id="UP000007177">
    <property type="component" value="Chromosome"/>
</dbReference>
<feature type="transmembrane region" description="Helical" evidence="1">
    <location>
        <begin position="54"/>
        <end position="73"/>
    </location>
</feature>
<keyword evidence="1" id="KW-0472">Membrane</keyword>
<feature type="transmembrane region" description="Helical" evidence="1">
    <location>
        <begin position="132"/>
        <end position="151"/>
    </location>
</feature>
<feature type="transmembrane region" description="Helical" evidence="1">
    <location>
        <begin position="297"/>
        <end position="320"/>
    </location>
</feature>
<reference evidence="4" key="1">
    <citation type="submission" date="2011-07" db="EMBL/GenBank/DDBJ databases">
        <title>Complete genome sequence of Acetobacterium woodii.</title>
        <authorList>
            <person name="Poehlein A."/>
            <person name="Schmidt S."/>
            <person name="Kaster A.-K."/>
            <person name="Goenrich M."/>
            <person name="Vollmers J."/>
            <person name="Thuermer A."/>
            <person name="Gottschalk G."/>
            <person name="Thauer R.K."/>
            <person name="Daniel R."/>
            <person name="Mueller V."/>
        </authorList>
    </citation>
    <scope>NUCLEOTIDE SEQUENCE [LARGE SCALE GENOMIC DNA]</scope>
    <source>
        <strain evidence="4">ATCC 29683 / DSM 1030 / JCM 2381 / KCTC 1655 / WB1</strain>
    </source>
</reference>
<feature type="domain" description="DUF7973" evidence="2">
    <location>
        <begin position="199"/>
        <end position="306"/>
    </location>
</feature>
<feature type="domain" description="DUF7973" evidence="2">
    <location>
        <begin position="2"/>
        <end position="153"/>
    </location>
</feature>
<evidence type="ECO:0000256" key="1">
    <source>
        <dbReference type="SAM" id="Phobius"/>
    </source>
</evidence>
<dbReference type="KEGG" id="awo:Awo_c25750"/>
<sequence length="321" mass="32850">MDFTMLIAAFGGGLLATFMGGITAFVFTGLTVLAAIMGGDFGAPAVGAISFGSWFGPHVAFGGAVAGAAFAMTRNHIENGQDIITPLVKFGDPMVLIVGGIFGMVGFLIQYIVGPLLGPIIFGGLLESGAGWTDTVALTVALSGIITRLVFGKTGLTGKTPAGEKREWVTTGSRLGFVLTYGAGIGILIGGLTAYFGNLGLVGGNAFAAGLYANLPVIGFGVAAFSLILLMCGHAFEGWHHIVLPSGFTAQILFTASLSPALAIIGGLCAGMFTAYVGEWAAKTFNSHCDTHIDPPAVTIFITEFINFTILGGLIIPAIFG</sequence>
<feature type="transmembrane region" description="Helical" evidence="1">
    <location>
        <begin position="252"/>
        <end position="277"/>
    </location>
</feature>
<organism evidence="3 4">
    <name type="scientific">Acetobacterium woodii (strain ATCC 29683 / DSM 1030 / JCM 2381 / KCTC 1655 / WB1)</name>
    <dbReference type="NCBI Taxonomy" id="931626"/>
    <lineage>
        <taxon>Bacteria</taxon>
        <taxon>Bacillati</taxon>
        <taxon>Bacillota</taxon>
        <taxon>Clostridia</taxon>
        <taxon>Eubacteriales</taxon>
        <taxon>Eubacteriaceae</taxon>
        <taxon>Acetobacterium</taxon>
    </lineage>
</organism>
<keyword evidence="4" id="KW-1185">Reference proteome</keyword>
<keyword evidence="1" id="KW-0812">Transmembrane</keyword>
<dbReference type="RefSeq" id="WP_014356932.1">
    <property type="nucleotide sequence ID" value="NC_016894.1"/>
</dbReference>
<dbReference type="OrthoDB" id="4484645at2"/>
<dbReference type="eggNOG" id="ENOG502ZYP7">
    <property type="taxonomic scope" value="Bacteria"/>
</dbReference>
<feature type="transmembrane region" description="Helical" evidence="1">
    <location>
        <begin position="94"/>
        <end position="112"/>
    </location>
</feature>
<accession>H6LE99</accession>
<keyword evidence="1" id="KW-1133">Transmembrane helix</keyword>
<dbReference type="Pfam" id="PF25928">
    <property type="entry name" value="DUF7973"/>
    <property type="match status" value="2"/>
</dbReference>
<feature type="transmembrane region" description="Helical" evidence="1">
    <location>
        <begin position="175"/>
        <end position="197"/>
    </location>
</feature>
<protein>
    <recommendedName>
        <fullName evidence="2">DUF7973 domain-containing protein</fullName>
    </recommendedName>
</protein>
<feature type="transmembrane region" description="Helical" evidence="1">
    <location>
        <begin position="209"/>
        <end position="231"/>
    </location>
</feature>
<evidence type="ECO:0000313" key="4">
    <source>
        <dbReference type="Proteomes" id="UP000007177"/>
    </source>
</evidence>
<dbReference type="STRING" id="931626.Awo_c25750"/>
<dbReference type="InterPro" id="IPR058279">
    <property type="entry name" value="DUF7973"/>
</dbReference>
<evidence type="ECO:0000313" key="3">
    <source>
        <dbReference type="EMBL" id="AFA49332.1"/>
    </source>
</evidence>
<dbReference type="AlphaFoldDB" id="H6LE99"/>